<sequence>MKDRDDEILYSARLYLFGVIPLWKVSYTKREWQRIALMQSKRNKIVECQFIDELFIRGNKECLKRKH</sequence>
<accession>A0A7X9QGI0</accession>
<dbReference type="AlphaFoldDB" id="A0A7X9QGI0"/>
<organism evidence="1 2">
    <name type="scientific">Streptococcus ratti</name>
    <dbReference type="NCBI Taxonomy" id="1341"/>
    <lineage>
        <taxon>Bacteria</taxon>
        <taxon>Bacillati</taxon>
        <taxon>Bacillota</taxon>
        <taxon>Bacilli</taxon>
        <taxon>Lactobacillales</taxon>
        <taxon>Streptococcaceae</taxon>
        <taxon>Streptococcus</taxon>
    </lineage>
</organism>
<evidence type="ECO:0000313" key="2">
    <source>
        <dbReference type="Proteomes" id="UP000532121"/>
    </source>
</evidence>
<reference evidence="1 2" key="1">
    <citation type="submission" date="2020-04" db="EMBL/GenBank/DDBJ databases">
        <title>MicrobeNet Type strains.</title>
        <authorList>
            <person name="Nicholson A.C."/>
        </authorList>
    </citation>
    <scope>NUCLEOTIDE SEQUENCE [LARGE SCALE GENOMIC DNA]</scope>
    <source>
        <strain evidence="1 2">DSM 22768</strain>
    </source>
</reference>
<gene>
    <name evidence="1" type="ORF">HHO37_03335</name>
</gene>
<comment type="caution">
    <text evidence="1">The sequence shown here is derived from an EMBL/GenBank/DDBJ whole genome shotgun (WGS) entry which is preliminary data.</text>
</comment>
<dbReference type="EMBL" id="JABASA010000005">
    <property type="protein sequence ID" value="NMD48729.1"/>
    <property type="molecule type" value="Genomic_DNA"/>
</dbReference>
<evidence type="ECO:0000313" key="1">
    <source>
        <dbReference type="EMBL" id="NMD48729.1"/>
    </source>
</evidence>
<proteinExistence type="predicted"/>
<protein>
    <submittedName>
        <fullName evidence="1">Uncharacterized protein</fullName>
    </submittedName>
</protein>
<name>A0A7X9QGI0_STRRT</name>
<dbReference type="Proteomes" id="UP000532121">
    <property type="component" value="Unassembled WGS sequence"/>
</dbReference>
<dbReference type="RefSeq" id="WP_193523236.1">
    <property type="nucleotide sequence ID" value="NZ_JABASA010000005.1"/>
</dbReference>